<feature type="chain" id="PRO_5025678101" evidence="5">
    <location>
        <begin position="27"/>
        <end position="677"/>
    </location>
</feature>
<dbReference type="InterPro" id="IPR036890">
    <property type="entry name" value="HATPase_C_sf"/>
</dbReference>
<feature type="domain" description="Signal transduction histidine kinase subgroup 3 dimerisation and phosphoacceptor" evidence="6">
    <location>
        <begin position="476"/>
        <end position="530"/>
    </location>
</feature>
<dbReference type="Gene3D" id="1.20.5.1930">
    <property type="match status" value="1"/>
</dbReference>
<dbReference type="InterPro" id="IPR050482">
    <property type="entry name" value="Sensor_HK_TwoCompSys"/>
</dbReference>
<keyword evidence="4" id="KW-0472">Membrane</keyword>
<dbReference type="Gene3D" id="2.60.120.260">
    <property type="entry name" value="Galactose-binding domain-like"/>
    <property type="match status" value="2"/>
</dbReference>
<keyword evidence="5" id="KW-0732">Signal</keyword>
<name>A0A6C2U1K8_PONDE</name>
<evidence type="ECO:0000256" key="4">
    <source>
        <dbReference type="SAM" id="Phobius"/>
    </source>
</evidence>
<dbReference type="AlphaFoldDB" id="A0A6C2U1K8"/>
<dbReference type="GO" id="GO:0046983">
    <property type="term" value="F:protein dimerization activity"/>
    <property type="evidence" value="ECO:0007669"/>
    <property type="project" value="InterPro"/>
</dbReference>
<keyword evidence="2 7" id="KW-0418">Kinase</keyword>
<evidence type="ECO:0000256" key="5">
    <source>
        <dbReference type="SAM" id="SignalP"/>
    </source>
</evidence>
<evidence type="ECO:0000256" key="1">
    <source>
        <dbReference type="ARBA" id="ARBA00022679"/>
    </source>
</evidence>
<accession>A0A6C2U1K8</accession>
<keyword evidence="8" id="KW-1185">Reference proteome</keyword>
<sequence length="677" mass="75352">MDMLRTTAICAGIAAGVALTAGIVQATDRAGSEARLRYGVQKQSLTRLEQRLAAIDAEIGQLAHYSLRGGVGPVGYRSLNHKEKHPGNAEWIQIELGEETPIDQIVLVPSIWRDTKSGFRADGFPLGFQILAGTGADTNGTVIATYSEADRLLPRIAPLLVPCRTKASWIRVEAHELSPRAWDGQYNLQLAEILVFHGQENVALHQTVKTSSHGRGEGNSRKARFAVDGFLPYLMDAYQGEQSIAYVSKLGIGDHPILTVDLGQPFPLNRIHLHATDLSDTIPHSTPADFGIPNKLTVEGANLADFSDAVPLLEYQQNSVFDVGPIITWRFPEKVFRHVRLVVDEPYTGSEPLSRGSQIGFAEIELFSNGRNVARGKQFTANFEPSTRERRIAALTDGMNLYGKILPTRDWLEELARRHDLEAERPIIAEELSRRYAQQKINLHRMGWLAVLLAAGIVCVVVVDRMIRQRAIYRTRERIAADLHDELGANLHAIGLLGGIAESSVDERDDLIETVRRIRALTQRTGAATRLCTNMLEANGLCEDLVEEMKRASYRLLADLEHHISIEGGELLAQMKPRRRIDLFLFYKECLTNIIRHSGATQATTQLTVTEKRIKLTICDNGRGIDDINTNKIPPSLKRRARLLGAQVSAERLEPGGTCIHLNLKRRNWIPFPKNHS</sequence>
<dbReference type="PANTHER" id="PTHR24421:SF61">
    <property type="entry name" value="OXYGEN SENSOR HISTIDINE KINASE NREB"/>
    <property type="match status" value="1"/>
</dbReference>
<keyword evidence="3" id="KW-0902">Two-component regulatory system</keyword>
<evidence type="ECO:0000313" key="8">
    <source>
        <dbReference type="Proteomes" id="UP000366872"/>
    </source>
</evidence>
<dbReference type="GO" id="GO:0000155">
    <property type="term" value="F:phosphorelay sensor kinase activity"/>
    <property type="evidence" value="ECO:0007669"/>
    <property type="project" value="InterPro"/>
</dbReference>
<dbReference type="SUPFAM" id="SSF55874">
    <property type="entry name" value="ATPase domain of HSP90 chaperone/DNA topoisomerase II/histidine kinase"/>
    <property type="match status" value="1"/>
</dbReference>
<dbReference type="InterPro" id="IPR011712">
    <property type="entry name" value="Sig_transdc_His_kin_sub3_dim/P"/>
</dbReference>
<evidence type="ECO:0000256" key="2">
    <source>
        <dbReference type="ARBA" id="ARBA00022777"/>
    </source>
</evidence>
<dbReference type="PANTHER" id="PTHR24421">
    <property type="entry name" value="NITRATE/NITRITE SENSOR PROTEIN NARX-RELATED"/>
    <property type="match status" value="1"/>
</dbReference>
<organism evidence="7 8">
    <name type="scientific">Pontiella desulfatans</name>
    <dbReference type="NCBI Taxonomy" id="2750659"/>
    <lineage>
        <taxon>Bacteria</taxon>
        <taxon>Pseudomonadati</taxon>
        <taxon>Kiritimatiellota</taxon>
        <taxon>Kiritimatiellia</taxon>
        <taxon>Kiritimatiellales</taxon>
        <taxon>Pontiellaceae</taxon>
        <taxon>Pontiella</taxon>
    </lineage>
</organism>
<keyword evidence="4" id="KW-0812">Transmembrane</keyword>
<keyword evidence="4" id="KW-1133">Transmembrane helix</keyword>
<reference evidence="7 8" key="1">
    <citation type="submission" date="2019-04" db="EMBL/GenBank/DDBJ databases">
        <authorList>
            <person name="Van Vliet M D."/>
        </authorList>
    </citation>
    <scope>NUCLEOTIDE SEQUENCE [LARGE SCALE GENOMIC DNA]</scope>
    <source>
        <strain evidence="7 8">F1</strain>
    </source>
</reference>
<dbReference type="RefSeq" id="WP_222847161.1">
    <property type="nucleotide sequence ID" value="NZ_CAAHFG010000001.1"/>
</dbReference>
<dbReference type="Gene3D" id="3.30.565.10">
    <property type="entry name" value="Histidine kinase-like ATPase, C-terminal domain"/>
    <property type="match status" value="1"/>
</dbReference>
<evidence type="ECO:0000259" key="6">
    <source>
        <dbReference type="Pfam" id="PF07730"/>
    </source>
</evidence>
<dbReference type="EMBL" id="CAAHFG010000001">
    <property type="protein sequence ID" value="VGO13860.1"/>
    <property type="molecule type" value="Genomic_DNA"/>
</dbReference>
<feature type="transmembrane region" description="Helical" evidence="4">
    <location>
        <begin position="446"/>
        <end position="467"/>
    </location>
</feature>
<evidence type="ECO:0000256" key="3">
    <source>
        <dbReference type="ARBA" id="ARBA00023012"/>
    </source>
</evidence>
<keyword evidence="1" id="KW-0808">Transferase</keyword>
<feature type="signal peptide" evidence="5">
    <location>
        <begin position="1"/>
        <end position="26"/>
    </location>
</feature>
<dbReference type="CDD" id="cd16917">
    <property type="entry name" value="HATPase_UhpB-NarQ-NarX-like"/>
    <property type="match status" value="1"/>
</dbReference>
<dbReference type="Pfam" id="PF07730">
    <property type="entry name" value="HisKA_3"/>
    <property type="match status" value="1"/>
</dbReference>
<gene>
    <name evidence="7" type="primary">liaS_16</name>
    <name evidence="7" type="ORF">PDESU_02417</name>
</gene>
<dbReference type="GO" id="GO:0016020">
    <property type="term" value="C:membrane"/>
    <property type="evidence" value="ECO:0007669"/>
    <property type="project" value="InterPro"/>
</dbReference>
<evidence type="ECO:0000313" key="7">
    <source>
        <dbReference type="EMBL" id="VGO13860.1"/>
    </source>
</evidence>
<protein>
    <submittedName>
        <fullName evidence="7">Sensor histidine kinase LiaS</fullName>
    </submittedName>
</protein>
<dbReference type="Proteomes" id="UP000366872">
    <property type="component" value="Unassembled WGS sequence"/>
</dbReference>
<proteinExistence type="predicted"/>